<protein>
    <submittedName>
        <fullName evidence="1">Uncharacterized protein</fullName>
    </submittedName>
</protein>
<gene>
    <name evidence="1" type="ORF">NGX11_03900</name>
</gene>
<dbReference type="AlphaFoldDB" id="A0AA46NGB2"/>
<name>A0AA46NGB2_9BACT</name>
<organism evidence="1 2">
    <name type="scientific">Aliarcobacter cryaerophilus</name>
    <dbReference type="NCBI Taxonomy" id="28198"/>
    <lineage>
        <taxon>Bacteria</taxon>
        <taxon>Pseudomonadati</taxon>
        <taxon>Campylobacterota</taxon>
        <taxon>Epsilonproteobacteria</taxon>
        <taxon>Campylobacterales</taxon>
        <taxon>Arcobacteraceae</taxon>
        <taxon>Aliarcobacter</taxon>
    </lineage>
</organism>
<reference evidence="1" key="1">
    <citation type="journal article" date="2022" name="Front. Microbiol.">
        <title>Species classification and novel plasmid identifications in Arcobacter cryaerophilus and Arcobacter cryaerophilus-like organisms.</title>
        <authorList>
            <person name="Zhou G."/>
            <person name="Wang M."/>
            <person name="Wang H."/>
            <person name="Chen X."/>
            <person name="Gu Y."/>
            <person name="Shao Z."/>
            <person name="Zhang J."/>
            <person name="Zhang M."/>
        </authorList>
    </citation>
    <scope>NUCLEOTIDE SEQUENCE</scope>
    <source>
        <strain evidence="1">ICDCAC48</strain>
    </source>
</reference>
<dbReference type="EMBL" id="CP099556">
    <property type="protein sequence ID" value="UYF44087.1"/>
    <property type="molecule type" value="Genomic_DNA"/>
</dbReference>
<dbReference type="RefSeq" id="WP_263514925.1">
    <property type="nucleotide sequence ID" value="NZ_CP099556.1"/>
</dbReference>
<proteinExistence type="predicted"/>
<dbReference type="Proteomes" id="UP001164100">
    <property type="component" value="Chromosome"/>
</dbReference>
<sequence length="224" mass="27142">MRGYIDSIAFEIDNSILAKLELIGVVTVAKNNLILDNELLNEFIEYRATKSHSKQLLELRNLYKYLAILETQTGLKYKIMQHKRAKNITITFQGLKQYNEISELMRYDLKEFLQHFKEYIQIVRLDVAFDNKEAFNITQIAKNSKRDICKRWNTIYFKTAREKRVNQYLNIKHYFKREIKLYRLEFVFCKKYFTKKEPFELMEKTIKNILKKPFKFEEDFNLLS</sequence>
<evidence type="ECO:0000313" key="2">
    <source>
        <dbReference type="Proteomes" id="UP001164100"/>
    </source>
</evidence>
<accession>A0AA46NGB2</accession>
<evidence type="ECO:0000313" key="1">
    <source>
        <dbReference type="EMBL" id="UYF44087.1"/>
    </source>
</evidence>